<dbReference type="AlphaFoldDB" id="A0A7E4V1C2"/>
<keyword evidence="2" id="KW-1185">Reference proteome</keyword>
<keyword evidence="1" id="KW-0472">Membrane</keyword>
<reference evidence="3" key="2">
    <citation type="submission" date="2020-10" db="UniProtKB">
        <authorList>
            <consortium name="WormBaseParasite"/>
        </authorList>
    </citation>
    <scope>IDENTIFICATION</scope>
</reference>
<proteinExistence type="predicted"/>
<feature type="transmembrane region" description="Helical" evidence="1">
    <location>
        <begin position="237"/>
        <end position="260"/>
    </location>
</feature>
<dbReference type="SUPFAM" id="SSF81321">
    <property type="entry name" value="Family A G protein-coupled receptor-like"/>
    <property type="match status" value="1"/>
</dbReference>
<dbReference type="WBParaSite" id="Pan_g15060.t1">
    <property type="protein sequence ID" value="Pan_g15060.t1"/>
    <property type="gene ID" value="Pan_g15060"/>
</dbReference>
<evidence type="ECO:0000313" key="3">
    <source>
        <dbReference type="WBParaSite" id="Pan_g15060.t1"/>
    </source>
</evidence>
<accession>A0A7E4V1C2</accession>
<organism evidence="2 3">
    <name type="scientific">Panagrellus redivivus</name>
    <name type="common">Microworm</name>
    <dbReference type="NCBI Taxonomy" id="6233"/>
    <lineage>
        <taxon>Eukaryota</taxon>
        <taxon>Metazoa</taxon>
        <taxon>Ecdysozoa</taxon>
        <taxon>Nematoda</taxon>
        <taxon>Chromadorea</taxon>
        <taxon>Rhabditida</taxon>
        <taxon>Tylenchina</taxon>
        <taxon>Panagrolaimomorpha</taxon>
        <taxon>Panagrolaimoidea</taxon>
        <taxon>Panagrolaimidae</taxon>
        <taxon>Panagrellus</taxon>
    </lineage>
</organism>
<feature type="transmembrane region" description="Helical" evidence="1">
    <location>
        <begin position="96"/>
        <end position="118"/>
    </location>
</feature>
<dbReference type="Proteomes" id="UP000492821">
    <property type="component" value="Unassembled WGS sequence"/>
</dbReference>
<dbReference type="Pfam" id="PF10318">
    <property type="entry name" value="7TM_GPCR_Srh"/>
    <property type="match status" value="1"/>
</dbReference>
<name>A0A7E4V1C2_PANRE</name>
<evidence type="ECO:0000256" key="1">
    <source>
        <dbReference type="SAM" id="Phobius"/>
    </source>
</evidence>
<protein>
    <submittedName>
        <fullName evidence="3">Serpentine Receptor, class H</fullName>
    </submittedName>
</protein>
<sequence>MSGYKWYLVHQLTWSYFFDVNVGLWKVVPLWPFFMGYSNGIFSTLKGNNVRIQLIMPAFLSVGMGFSIVLSVVYRYAQSSPLSHFYRYYSNSVIRAVTYVIIFVGFESAICIPLLLWFPEREDLDKLMMLKHPVLIPIFEAHPSVFGYETTDAVIQYVVLVVIVLFILIIFIVLLYLNFLRILRKNKQHLSVGTYNMQLMLFRTLFIQIAIFVTLLIFPITLAFILTLFGLRWMPKFGLIAISVLGTHAFVDFCVLSYFIRSYREYVKGCYNKIRQKLGLKVTVTTVTPLGPSTVSDLPSRFQ</sequence>
<feature type="transmembrane region" description="Helical" evidence="1">
    <location>
        <begin position="200"/>
        <end position="231"/>
    </location>
</feature>
<keyword evidence="1" id="KW-1133">Transmembrane helix</keyword>
<keyword evidence="1" id="KW-0812">Transmembrane</keyword>
<feature type="transmembrane region" description="Helical" evidence="1">
    <location>
        <begin position="154"/>
        <end position="179"/>
    </location>
</feature>
<reference evidence="2" key="1">
    <citation type="journal article" date="2013" name="Genetics">
        <title>The draft genome and transcriptome of Panagrellus redivivus are shaped by the harsh demands of a free-living lifestyle.</title>
        <authorList>
            <person name="Srinivasan J."/>
            <person name="Dillman A.R."/>
            <person name="Macchietto M.G."/>
            <person name="Heikkinen L."/>
            <person name="Lakso M."/>
            <person name="Fracchia K.M."/>
            <person name="Antoshechkin I."/>
            <person name="Mortazavi A."/>
            <person name="Wong G."/>
            <person name="Sternberg P.W."/>
        </authorList>
    </citation>
    <scope>NUCLEOTIDE SEQUENCE [LARGE SCALE GENOMIC DNA]</scope>
    <source>
        <strain evidence="2">MT8872</strain>
    </source>
</reference>
<feature type="transmembrane region" description="Helical" evidence="1">
    <location>
        <begin position="54"/>
        <end position="76"/>
    </location>
</feature>
<dbReference type="PANTHER" id="PTHR46891">
    <property type="entry name" value="SERPENTINE RECEPTOR, CLASS H-RELATED"/>
    <property type="match status" value="1"/>
</dbReference>
<evidence type="ECO:0000313" key="2">
    <source>
        <dbReference type="Proteomes" id="UP000492821"/>
    </source>
</evidence>
<dbReference type="InterPro" id="IPR019422">
    <property type="entry name" value="7TM_GPCR_serpentine_rcpt_Srh"/>
</dbReference>
<feature type="transmembrane region" description="Helical" evidence="1">
    <location>
        <begin position="12"/>
        <end position="34"/>
    </location>
</feature>